<protein>
    <submittedName>
        <fullName evidence="3">Transposase</fullName>
    </submittedName>
</protein>
<gene>
    <name evidence="3" type="ORF">LMTR13_03705</name>
</gene>
<dbReference type="PANTHER" id="PTHR33055:SF3">
    <property type="entry name" value="PUTATIVE TRANSPOSASE FOR IS117-RELATED"/>
    <property type="match status" value="1"/>
</dbReference>
<dbReference type="STRING" id="1274631.LMTR13_03705"/>
<evidence type="ECO:0000313" key="4">
    <source>
        <dbReference type="Proteomes" id="UP000092839"/>
    </source>
</evidence>
<dbReference type="RefSeq" id="WP_065732400.1">
    <property type="nucleotide sequence ID" value="NZ_CP016428.1"/>
</dbReference>
<dbReference type="InterPro" id="IPR002525">
    <property type="entry name" value="Transp_IS110-like_N"/>
</dbReference>
<sequence length="344" mass="37740">MSEVIIIGLDIAKHVFHAHGADERGRAIFSKRISRGKLLDFFAAQPSCTVALEACGGAHHWARQLTQLGHEVRLIPPAYVKPFVKRQKNDAIDAEAICEAAQRPSMRFVAVKSEQQQAAGLVFRTRDLLVRQRTQLINAIRGHLTEYGWVAPKGPSHVAMLADMIEEEEMVSSLPEAAHTMFRVMLDLLAGLNGKIADLDKEIARRAREDEVSRRLMTIPGIGPISATAITALAPPAETFAKGRDFAAWLGLTPLQRSTGGKQKLGATSKMGERTLRRLLIIGSSAVVQQASKRGAPKGSWLEQMLARKPRMLVTVALANKMARIVWALLVKQENYRAPVAAKA</sequence>
<dbReference type="GO" id="GO:0004803">
    <property type="term" value="F:transposase activity"/>
    <property type="evidence" value="ECO:0007669"/>
    <property type="project" value="InterPro"/>
</dbReference>
<evidence type="ECO:0000259" key="2">
    <source>
        <dbReference type="Pfam" id="PF02371"/>
    </source>
</evidence>
<accession>A0A1B1UR31</accession>
<dbReference type="PANTHER" id="PTHR33055">
    <property type="entry name" value="TRANSPOSASE FOR INSERTION SEQUENCE ELEMENT IS1111A"/>
    <property type="match status" value="1"/>
</dbReference>
<keyword evidence="4" id="KW-1185">Reference proteome</keyword>
<dbReference type="KEGG" id="bic:LMTR13_03705"/>
<evidence type="ECO:0000259" key="1">
    <source>
        <dbReference type="Pfam" id="PF01548"/>
    </source>
</evidence>
<dbReference type="Proteomes" id="UP000092839">
    <property type="component" value="Chromosome"/>
</dbReference>
<proteinExistence type="predicted"/>
<name>A0A1B1UR31_9BRAD</name>
<dbReference type="EMBL" id="CP016428">
    <property type="protein sequence ID" value="ANW05270.1"/>
    <property type="molecule type" value="Genomic_DNA"/>
</dbReference>
<dbReference type="Pfam" id="PF02371">
    <property type="entry name" value="Transposase_20"/>
    <property type="match status" value="1"/>
</dbReference>
<dbReference type="GO" id="GO:0006313">
    <property type="term" value="P:DNA transposition"/>
    <property type="evidence" value="ECO:0007669"/>
    <property type="project" value="InterPro"/>
</dbReference>
<evidence type="ECO:0000313" key="3">
    <source>
        <dbReference type="EMBL" id="ANW05270.1"/>
    </source>
</evidence>
<feature type="domain" description="Transposase IS110-like N-terminal" evidence="1">
    <location>
        <begin position="7"/>
        <end position="147"/>
    </location>
</feature>
<dbReference type="Pfam" id="PF01548">
    <property type="entry name" value="DEDD_Tnp_IS110"/>
    <property type="match status" value="1"/>
</dbReference>
<dbReference type="GO" id="GO:0003677">
    <property type="term" value="F:DNA binding"/>
    <property type="evidence" value="ECO:0007669"/>
    <property type="project" value="InterPro"/>
</dbReference>
<reference evidence="3 4" key="1">
    <citation type="submission" date="2016-07" db="EMBL/GenBank/DDBJ databases">
        <title>Complete genome sequence of Bradyrhizobium icense LMTR 13T, a potential inoculant strain isolated from lima bean (Phaseolus lunatus) in Peru.</title>
        <authorList>
            <person name="Ormeno-Orrillo E."/>
            <person name="Duran D."/>
            <person name="Rogel M.A."/>
            <person name="Rey L."/>
            <person name="Imperial J."/>
            <person name="Ruiz-Argueso T."/>
            <person name="Martinez-Romero E."/>
        </authorList>
    </citation>
    <scope>NUCLEOTIDE SEQUENCE [LARGE SCALE GENOMIC DNA]</scope>
    <source>
        <strain evidence="3 4">LMTR 13</strain>
    </source>
</reference>
<dbReference type="OrthoDB" id="5289737at2"/>
<dbReference type="InterPro" id="IPR003346">
    <property type="entry name" value="Transposase_20"/>
</dbReference>
<dbReference type="InterPro" id="IPR047650">
    <property type="entry name" value="Transpos_IS110"/>
</dbReference>
<feature type="domain" description="Transposase IS116/IS110/IS902 C-terminal" evidence="2">
    <location>
        <begin position="214"/>
        <end position="291"/>
    </location>
</feature>
<dbReference type="AlphaFoldDB" id="A0A1B1UR31"/>
<dbReference type="NCBIfam" id="NF033542">
    <property type="entry name" value="transpos_IS110"/>
    <property type="match status" value="1"/>
</dbReference>
<organism evidence="3 4">
    <name type="scientific">Bradyrhizobium icense</name>
    <dbReference type="NCBI Taxonomy" id="1274631"/>
    <lineage>
        <taxon>Bacteria</taxon>
        <taxon>Pseudomonadati</taxon>
        <taxon>Pseudomonadota</taxon>
        <taxon>Alphaproteobacteria</taxon>
        <taxon>Hyphomicrobiales</taxon>
        <taxon>Nitrobacteraceae</taxon>
        <taxon>Bradyrhizobium</taxon>
    </lineage>
</organism>